<gene>
    <name evidence="7" type="primary">ygiD</name>
    <name evidence="7" type="ORF">GRI40_10975</name>
</gene>
<dbReference type="InterPro" id="IPR014436">
    <property type="entry name" value="Extradiol_dOase_DODA"/>
</dbReference>
<dbReference type="InterPro" id="IPR004183">
    <property type="entry name" value="Xdiol_dOase_suB"/>
</dbReference>
<accession>A0A6I4TI68</accession>
<keyword evidence="8" id="KW-1185">Reference proteome</keyword>
<dbReference type="PANTHER" id="PTHR30096">
    <property type="entry name" value="4,5-DOPA DIOXYGENASE EXTRADIOL-LIKE PROTEIN"/>
    <property type="match status" value="1"/>
</dbReference>
<keyword evidence="5 7" id="KW-0560">Oxidoreductase</keyword>
<comment type="cofactor">
    <cofactor evidence="1">
        <name>Zn(2+)</name>
        <dbReference type="ChEBI" id="CHEBI:29105"/>
    </cofactor>
</comment>
<evidence type="ECO:0000256" key="4">
    <source>
        <dbReference type="ARBA" id="ARBA00022833"/>
    </source>
</evidence>
<dbReference type="AlphaFoldDB" id="A0A6I4TI68"/>
<organism evidence="7 8">
    <name type="scientific">Tsuneonella aeria</name>
    <dbReference type="NCBI Taxonomy" id="1837929"/>
    <lineage>
        <taxon>Bacteria</taxon>
        <taxon>Pseudomonadati</taxon>
        <taxon>Pseudomonadota</taxon>
        <taxon>Alphaproteobacteria</taxon>
        <taxon>Sphingomonadales</taxon>
        <taxon>Erythrobacteraceae</taxon>
        <taxon>Tsuneonella</taxon>
    </lineage>
</organism>
<dbReference type="OrthoDB" id="9790889at2"/>
<dbReference type="PIRSF" id="PIRSF006157">
    <property type="entry name" value="Doxgns_DODA"/>
    <property type="match status" value="1"/>
</dbReference>
<dbReference type="SUPFAM" id="SSF53213">
    <property type="entry name" value="LigB-like"/>
    <property type="match status" value="1"/>
</dbReference>
<evidence type="ECO:0000313" key="8">
    <source>
        <dbReference type="Proteomes" id="UP000439522"/>
    </source>
</evidence>
<evidence type="ECO:0000256" key="1">
    <source>
        <dbReference type="ARBA" id="ARBA00001947"/>
    </source>
</evidence>
<dbReference type="Pfam" id="PF02900">
    <property type="entry name" value="LigB"/>
    <property type="match status" value="1"/>
</dbReference>
<dbReference type="CDD" id="cd07363">
    <property type="entry name" value="45_DOPA_Dioxygenase"/>
    <property type="match status" value="1"/>
</dbReference>
<dbReference type="PANTHER" id="PTHR30096:SF0">
    <property type="entry name" value="4,5-DOPA DIOXYGENASE EXTRADIOL-LIKE PROTEIN"/>
    <property type="match status" value="1"/>
</dbReference>
<reference evidence="7 8" key="1">
    <citation type="submission" date="2019-12" db="EMBL/GenBank/DDBJ databases">
        <title>Genomic-based taxomic classification of the family Erythrobacteraceae.</title>
        <authorList>
            <person name="Xu L."/>
        </authorList>
    </citation>
    <scope>NUCLEOTIDE SEQUENCE [LARGE SCALE GENOMIC DNA]</scope>
    <source>
        <strain evidence="7 8">100921-2</strain>
    </source>
</reference>
<feature type="domain" description="Extradiol ring-cleavage dioxygenase class III enzyme subunit B" evidence="6">
    <location>
        <begin position="34"/>
        <end position="247"/>
    </location>
</feature>
<dbReference type="GO" id="GO:0050297">
    <property type="term" value="F:stizolobate synthase activity"/>
    <property type="evidence" value="ECO:0007669"/>
    <property type="project" value="UniProtKB-EC"/>
</dbReference>
<keyword evidence="3" id="KW-0479">Metal-binding</keyword>
<dbReference type="NCBIfam" id="NF007914">
    <property type="entry name" value="PRK10628.1"/>
    <property type="match status" value="1"/>
</dbReference>
<evidence type="ECO:0000259" key="6">
    <source>
        <dbReference type="Pfam" id="PF02900"/>
    </source>
</evidence>
<dbReference type="EC" id="1.13.11.29" evidence="7"/>
<dbReference type="EMBL" id="WTZA01000002">
    <property type="protein sequence ID" value="MXO75740.1"/>
    <property type="molecule type" value="Genomic_DNA"/>
</dbReference>
<sequence length="283" mass="31211">MPRTAALFIGHGSPMNTLELNGYTGAWRAFGATLPRPWAILAISAHWYFGATAVTAMARPRTIHDFYGFPQELFAFDYPAPGDPDLAGEIVETIKPEWVGLDQDQWDLDHGTWSVLAHLYPAANIPVVQLSLNATRAFDYHIDLGRRLASLRDKGIMILASGNIVHNLRSLRWNEPDLGFDWARRFDDAVSEQLVREPADILRLTAHPDFAAAVPTPDHFLPILYLAGLASEQKSALEPVVRGHSMGSISMACYGLDAKIELRKDPTCAARLPAGVSPEQSNM</sequence>
<dbReference type="Gene3D" id="3.40.830.10">
    <property type="entry name" value="LigB-like"/>
    <property type="match status" value="1"/>
</dbReference>
<evidence type="ECO:0000256" key="3">
    <source>
        <dbReference type="ARBA" id="ARBA00022723"/>
    </source>
</evidence>
<proteinExistence type="inferred from homology"/>
<name>A0A6I4TI68_9SPHN</name>
<keyword evidence="4" id="KW-0862">Zinc</keyword>
<dbReference type="Proteomes" id="UP000439522">
    <property type="component" value="Unassembled WGS sequence"/>
</dbReference>
<keyword evidence="7" id="KW-0223">Dioxygenase</keyword>
<evidence type="ECO:0000313" key="7">
    <source>
        <dbReference type="EMBL" id="MXO75740.1"/>
    </source>
</evidence>
<evidence type="ECO:0000256" key="2">
    <source>
        <dbReference type="ARBA" id="ARBA00007581"/>
    </source>
</evidence>
<comment type="caution">
    <text evidence="7">The sequence shown here is derived from an EMBL/GenBank/DDBJ whole genome shotgun (WGS) entry which is preliminary data.</text>
</comment>
<dbReference type="GO" id="GO:0008270">
    <property type="term" value="F:zinc ion binding"/>
    <property type="evidence" value="ECO:0007669"/>
    <property type="project" value="InterPro"/>
</dbReference>
<evidence type="ECO:0000256" key="5">
    <source>
        <dbReference type="ARBA" id="ARBA00023002"/>
    </source>
</evidence>
<protein>
    <submittedName>
        <fullName evidence="7">4,5-DOPA dioxygenase extradiol</fullName>
        <ecNumber evidence="7">1.13.11.29</ecNumber>
    </submittedName>
</protein>
<dbReference type="GO" id="GO:0008198">
    <property type="term" value="F:ferrous iron binding"/>
    <property type="evidence" value="ECO:0007669"/>
    <property type="project" value="InterPro"/>
</dbReference>
<comment type="similarity">
    <text evidence="2">Belongs to the DODA-type extradiol aromatic ring-opening dioxygenase family.</text>
</comment>